<proteinExistence type="inferred from homology"/>
<name>A0A8C4WVV7_EPTBU</name>
<reference evidence="17" key="1">
    <citation type="submission" date="2025-08" db="UniProtKB">
        <authorList>
            <consortium name="Ensembl"/>
        </authorList>
    </citation>
    <scope>IDENTIFICATION</scope>
</reference>
<evidence type="ECO:0000256" key="7">
    <source>
        <dbReference type="ARBA" id="ARBA00022660"/>
    </source>
</evidence>
<keyword evidence="10" id="KW-0249">Electron transport</keyword>
<evidence type="ECO:0000256" key="6">
    <source>
        <dbReference type="ARBA" id="ARBA00022448"/>
    </source>
</evidence>
<evidence type="ECO:0000256" key="9">
    <source>
        <dbReference type="ARBA" id="ARBA00022792"/>
    </source>
</evidence>
<comment type="function">
    <text evidence="1">Accessory subunit of the mitochondrial membrane respiratory chain NADH dehydrogenase (Complex I), that is believed not to be involved in catalysis. Complex I functions in the transfer of electrons from NADH to the respiratory chain. The immediate electron acceptor for the enzyme is believed to be ubiquinone.</text>
</comment>
<organism evidence="17 18">
    <name type="scientific">Eptatretus burgeri</name>
    <name type="common">Inshore hagfish</name>
    <dbReference type="NCBI Taxonomy" id="7764"/>
    <lineage>
        <taxon>Eukaryota</taxon>
        <taxon>Metazoa</taxon>
        <taxon>Chordata</taxon>
        <taxon>Craniata</taxon>
        <taxon>Vertebrata</taxon>
        <taxon>Cyclostomata</taxon>
        <taxon>Myxini</taxon>
        <taxon>Myxiniformes</taxon>
        <taxon>Myxinidae</taxon>
        <taxon>Eptatretinae</taxon>
        <taxon>Eptatretus</taxon>
    </lineage>
</organism>
<comment type="subcellular location">
    <subcellularLocation>
        <location evidence="2">Mitochondrion inner membrane</location>
        <topology evidence="2">Single-pass membrane protein</topology>
        <orientation evidence="2">Matrix side</orientation>
    </subcellularLocation>
</comment>
<comment type="subunit">
    <text evidence="4">Complex I is composed of 45 different subunits.</text>
</comment>
<evidence type="ECO:0000256" key="14">
    <source>
        <dbReference type="ARBA" id="ARBA00023136"/>
    </source>
</evidence>
<evidence type="ECO:0000256" key="1">
    <source>
        <dbReference type="ARBA" id="ARBA00003195"/>
    </source>
</evidence>
<evidence type="ECO:0000256" key="12">
    <source>
        <dbReference type="ARBA" id="ARBA00022990"/>
    </source>
</evidence>
<evidence type="ECO:0000256" key="8">
    <source>
        <dbReference type="ARBA" id="ARBA00022692"/>
    </source>
</evidence>
<dbReference type="Ensembl" id="ENSEBUT00000014754.1">
    <property type="protein sequence ID" value="ENSEBUP00000014178.1"/>
    <property type="gene ID" value="ENSEBUG00000008936.1"/>
</dbReference>
<evidence type="ECO:0000256" key="3">
    <source>
        <dbReference type="ARBA" id="ARBA00007771"/>
    </source>
</evidence>
<dbReference type="PANTHER" id="PTHR15083:SF0">
    <property type="entry name" value="NADH DEHYDROGENASE [UBIQUINONE] 1 BETA SUBCOMPLEX SUBUNIT 6"/>
    <property type="match status" value="1"/>
</dbReference>
<sequence>MTGMSVTSDEELRAKQIRALRRQWLRDQELSPREPVEVPGSRGPVERFWQRFLTPQSVWRLYVSSFIRLGEVRKSFPYLKEEPEPESN</sequence>
<dbReference type="GO" id="GO:0005743">
    <property type="term" value="C:mitochondrial inner membrane"/>
    <property type="evidence" value="ECO:0007669"/>
    <property type="project" value="UniProtKB-SubCell"/>
</dbReference>
<dbReference type="PANTHER" id="PTHR15083">
    <property type="entry name" value="NADH DEHYDROGENASE [UBIQUINONE] 1 BETA SUBCOMPLEX SUBUNIT 6"/>
    <property type="match status" value="1"/>
</dbReference>
<keyword evidence="8" id="KW-0812">Transmembrane</keyword>
<dbReference type="Pfam" id="PF09782">
    <property type="entry name" value="NDUF_B6"/>
    <property type="match status" value="1"/>
</dbReference>
<dbReference type="Proteomes" id="UP000694388">
    <property type="component" value="Unplaced"/>
</dbReference>
<evidence type="ECO:0000256" key="13">
    <source>
        <dbReference type="ARBA" id="ARBA00023128"/>
    </source>
</evidence>
<protein>
    <recommendedName>
        <fullName evidence="5">NADH dehydrogenase [ubiquinone] 1 beta subcomplex subunit 6</fullName>
    </recommendedName>
    <alternativeName>
        <fullName evidence="16">Complex I-B17</fullName>
    </alternativeName>
    <alternativeName>
        <fullName evidence="15">NADH-ubiquinone oxidoreductase B17 subunit</fullName>
    </alternativeName>
</protein>
<dbReference type="GO" id="GO:0006120">
    <property type="term" value="P:mitochondrial electron transport, NADH to ubiquinone"/>
    <property type="evidence" value="ECO:0007669"/>
    <property type="project" value="InterPro"/>
</dbReference>
<dbReference type="AlphaFoldDB" id="A0A8C4WVV7"/>
<evidence type="ECO:0000313" key="17">
    <source>
        <dbReference type="Ensembl" id="ENSEBUP00000014178.1"/>
    </source>
</evidence>
<keyword evidence="14" id="KW-0472">Membrane</keyword>
<evidence type="ECO:0000256" key="16">
    <source>
        <dbReference type="ARBA" id="ARBA00030214"/>
    </source>
</evidence>
<evidence type="ECO:0000313" key="18">
    <source>
        <dbReference type="Proteomes" id="UP000694388"/>
    </source>
</evidence>
<keyword evidence="13" id="KW-0496">Mitochondrion</keyword>
<dbReference type="OMA" id="VARFWDG"/>
<evidence type="ECO:0000256" key="5">
    <source>
        <dbReference type="ARBA" id="ARBA00018675"/>
    </source>
</evidence>
<keyword evidence="9" id="KW-0999">Mitochondrion inner membrane</keyword>
<keyword evidence="6" id="KW-0813">Transport</keyword>
<comment type="similarity">
    <text evidence="3">Belongs to the complex I NDUFB6 subunit family.</text>
</comment>
<keyword evidence="18" id="KW-1185">Reference proteome</keyword>
<keyword evidence="11" id="KW-1133">Transmembrane helix</keyword>
<evidence type="ECO:0000256" key="11">
    <source>
        <dbReference type="ARBA" id="ARBA00022989"/>
    </source>
</evidence>
<dbReference type="GeneTree" id="ENSGT00950000185824"/>
<evidence type="ECO:0000256" key="2">
    <source>
        <dbReference type="ARBA" id="ARBA00004298"/>
    </source>
</evidence>
<dbReference type="InterPro" id="IPR019174">
    <property type="entry name" value="NADH_DH_b-subcmplx_su6"/>
</dbReference>
<reference evidence="17" key="2">
    <citation type="submission" date="2025-09" db="UniProtKB">
        <authorList>
            <consortium name="Ensembl"/>
        </authorList>
    </citation>
    <scope>IDENTIFICATION</scope>
</reference>
<evidence type="ECO:0000256" key="15">
    <source>
        <dbReference type="ARBA" id="ARBA00029949"/>
    </source>
</evidence>
<evidence type="ECO:0000256" key="10">
    <source>
        <dbReference type="ARBA" id="ARBA00022982"/>
    </source>
</evidence>
<evidence type="ECO:0000256" key="4">
    <source>
        <dbReference type="ARBA" id="ARBA00011533"/>
    </source>
</evidence>
<keyword evidence="12" id="KW-0007">Acetylation</keyword>
<accession>A0A8C4WVV7</accession>
<keyword evidence="7" id="KW-0679">Respiratory chain</keyword>